<organism evidence="11 12">
    <name type="scientific">Nannochloropsis salina CCMP1776</name>
    <dbReference type="NCBI Taxonomy" id="1027361"/>
    <lineage>
        <taxon>Eukaryota</taxon>
        <taxon>Sar</taxon>
        <taxon>Stramenopiles</taxon>
        <taxon>Ochrophyta</taxon>
        <taxon>Eustigmatophyceae</taxon>
        <taxon>Eustigmatales</taxon>
        <taxon>Monodopsidaceae</taxon>
        <taxon>Microchloropsis</taxon>
        <taxon>Microchloropsis salina</taxon>
    </lineage>
</organism>
<gene>
    <name evidence="11" type="ORF">NSK_003526</name>
</gene>
<dbReference type="Pfam" id="PF00479">
    <property type="entry name" value="G6PD_N"/>
    <property type="match status" value="1"/>
</dbReference>
<evidence type="ECO:0000259" key="9">
    <source>
        <dbReference type="Pfam" id="PF00479"/>
    </source>
</evidence>
<dbReference type="InterPro" id="IPR019796">
    <property type="entry name" value="G6P_DH_AS"/>
</dbReference>
<feature type="compositionally biased region" description="Basic and acidic residues" evidence="8">
    <location>
        <begin position="1"/>
        <end position="12"/>
    </location>
</feature>
<dbReference type="GO" id="GO:0050661">
    <property type="term" value="F:NADP binding"/>
    <property type="evidence" value="ECO:0007669"/>
    <property type="project" value="InterPro"/>
</dbReference>
<keyword evidence="3 7" id="KW-0313">Glucose metabolism</keyword>
<feature type="domain" description="Glucose-6-phosphate dehydrogenase NAD-binding" evidence="9">
    <location>
        <begin position="70"/>
        <end position="248"/>
    </location>
</feature>
<accession>A0A4D9D0F0</accession>
<comment type="pathway">
    <text evidence="1 7">Carbohydrate degradation; pentose phosphate pathway; D-ribulose 5-phosphate from D-glucose 6-phosphate (oxidative stage): step 1/3.</text>
</comment>
<dbReference type="UniPathway" id="UPA00115">
    <property type="reaction ID" value="UER00408"/>
</dbReference>
<dbReference type="AlphaFoldDB" id="A0A4D9D0F0"/>
<dbReference type="GO" id="GO:0004345">
    <property type="term" value="F:glucose-6-phosphate dehydrogenase activity"/>
    <property type="evidence" value="ECO:0007669"/>
    <property type="project" value="UniProtKB-EC"/>
</dbReference>
<dbReference type="OrthoDB" id="60984at2759"/>
<evidence type="ECO:0000256" key="1">
    <source>
        <dbReference type="ARBA" id="ARBA00004937"/>
    </source>
</evidence>
<reference evidence="11 12" key="1">
    <citation type="submission" date="2019-01" db="EMBL/GenBank/DDBJ databases">
        <title>Nuclear Genome Assembly of the Microalgal Biofuel strain Nannochloropsis salina CCMP1776.</title>
        <authorList>
            <person name="Hovde B."/>
        </authorList>
    </citation>
    <scope>NUCLEOTIDE SEQUENCE [LARGE SCALE GENOMIC DNA]</scope>
    <source>
        <strain evidence="11 12">CCMP1776</strain>
    </source>
</reference>
<dbReference type="GO" id="GO:0006006">
    <property type="term" value="P:glucose metabolic process"/>
    <property type="evidence" value="ECO:0007669"/>
    <property type="project" value="UniProtKB-KW"/>
</dbReference>
<dbReference type="NCBIfam" id="TIGR00871">
    <property type="entry name" value="zwf"/>
    <property type="match status" value="1"/>
</dbReference>
<evidence type="ECO:0000256" key="3">
    <source>
        <dbReference type="ARBA" id="ARBA00022526"/>
    </source>
</evidence>
<keyword evidence="6 7" id="KW-0119">Carbohydrate metabolism</keyword>
<protein>
    <recommendedName>
        <fullName evidence="7">Glucose-6-phosphate 1-dehydrogenase</fullName>
        <ecNumber evidence="7">1.1.1.49</ecNumber>
    </recommendedName>
</protein>
<evidence type="ECO:0000256" key="2">
    <source>
        <dbReference type="ARBA" id="ARBA00009975"/>
    </source>
</evidence>
<evidence type="ECO:0000256" key="4">
    <source>
        <dbReference type="ARBA" id="ARBA00022857"/>
    </source>
</evidence>
<evidence type="ECO:0000256" key="7">
    <source>
        <dbReference type="RuleBase" id="RU362120"/>
    </source>
</evidence>
<keyword evidence="4 7" id="KW-0521">NADP</keyword>
<dbReference type="EMBL" id="SDOX01000016">
    <property type="protein sequence ID" value="TFJ85102.1"/>
    <property type="molecule type" value="Genomic_DNA"/>
</dbReference>
<evidence type="ECO:0000256" key="5">
    <source>
        <dbReference type="ARBA" id="ARBA00023002"/>
    </source>
</evidence>
<proteinExistence type="inferred from homology"/>
<comment type="caution">
    <text evidence="11">The sequence shown here is derived from an EMBL/GenBank/DDBJ whole genome shotgun (WGS) entry which is preliminary data.</text>
</comment>
<dbReference type="InterPro" id="IPR001282">
    <property type="entry name" value="G6P_DH"/>
</dbReference>
<keyword evidence="5 7" id="KW-0560">Oxidoreductase</keyword>
<dbReference type="Gene3D" id="3.30.360.10">
    <property type="entry name" value="Dihydrodipicolinate Reductase, domain 2"/>
    <property type="match status" value="1"/>
</dbReference>
<dbReference type="PANTHER" id="PTHR23429:SF0">
    <property type="entry name" value="GLUCOSE-6-PHOSPHATE 1-DEHYDROGENASE"/>
    <property type="match status" value="1"/>
</dbReference>
<dbReference type="Pfam" id="PF02781">
    <property type="entry name" value="G6PD_C"/>
    <property type="match status" value="1"/>
</dbReference>
<comment type="catalytic activity">
    <reaction evidence="7">
        <text>D-glucose 6-phosphate + NADP(+) = 6-phospho-D-glucono-1,5-lactone + NADPH + H(+)</text>
        <dbReference type="Rhea" id="RHEA:15841"/>
        <dbReference type="ChEBI" id="CHEBI:15378"/>
        <dbReference type="ChEBI" id="CHEBI:57783"/>
        <dbReference type="ChEBI" id="CHEBI:57955"/>
        <dbReference type="ChEBI" id="CHEBI:58349"/>
        <dbReference type="ChEBI" id="CHEBI:61548"/>
        <dbReference type="EC" id="1.1.1.49"/>
    </reaction>
</comment>
<evidence type="ECO:0000313" key="12">
    <source>
        <dbReference type="Proteomes" id="UP000355283"/>
    </source>
</evidence>
<feature type="domain" description="Glucose-6-phosphate dehydrogenase C-terminal" evidence="10">
    <location>
        <begin position="251"/>
        <end position="541"/>
    </location>
</feature>
<evidence type="ECO:0000256" key="6">
    <source>
        <dbReference type="ARBA" id="ARBA00023277"/>
    </source>
</evidence>
<dbReference type="PIRSF" id="PIRSF000110">
    <property type="entry name" value="G6PD"/>
    <property type="match status" value="1"/>
</dbReference>
<dbReference type="EC" id="1.1.1.49" evidence="7"/>
<evidence type="ECO:0000259" key="10">
    <source>
        <dbReference type="Pfam" id="PF02781"/>
    </source>
</evidence>
<dbReference type="GO" id="GO:0009051">
    <property type="term" value="P:pentose-phosphate shunt, oxidative branch"/>
    <property type="evidence" value="ECO:0007669"/>
    <property type="project" value="TreeGrafter"/>
</dbReference>
<evidence type="ECO:0000256" key="8">
    <source>
        <dbReference type="SAM" id="MobiDB-lite"/>
    </source>
</evidence>
<dbReference type="Proteomes" id="UP000355283">
    <property type="component" value="Unassembled WGS sequence"/>
</dbReference>
<feature type="region of interest" description="Disordered" evidence="8">
    <location>
        <begin position="1"/>
        <end position="52"/>
    </location>
</feature>
<evidence type="ECO:0000313" key="11">
    <source>
        <dbReference type="EMBL" id="TFJ85102.1"/>
    </source>
</evidence>
<dbReference type="SUPFAM" id="SSF51735">
    <property type="entry name" value="NAD(P)-binding Rossmann-fold domains"/>
    <property type="match status" value="1"/>
</dbReference>
<dbReference type="InterPro" id="IPR022674">
    <property type="entry name" value="G6P_DH_NAD-bd"/>
</dbReference>
<name>A0A4D9D0F0_9STRA</name>
<dbReference type="HAMAP" id="MF_00966">
    <property type="entry name" value="G6PD"/>
    <property type="match status" value="1"/>
</dbReference>
<dbReference type="PRINTS" id="PR00079">
    <property type="entry name" value="G6PDHDRGNASE"/>
</dbReference>
<dbReference type="InterPro" id="IPR036291">
    <property type="entry name" value="NAD(P)-bd_dom_sf"/>
</dbReference>
<dbReference type="SUPFAM" id="SSF55347">
    <property type="entry name" value="Glyceraldehyde-3-phosphate dehydrogenase-like, C-terminal domain"/>
    <property type="match status" value="1"/>
</dbReference>
<dbReference type="InterPro" id="IPR022675">
    <property type="entry name" value="G6P_DH_C"/>
</dbReference>
<sequence length="556" mass="62378">MTSRTNRSDEGRTNLATRGPDHLPSSPSSGSQSREEEPQGRTPRSLMRSPTSNAETLDSLEYMLDNLIIVVIGASGDLAKKKTYPSLFDLYSHGYLPEHVVIMGYARSHKTKDELRDQLMPFLSDHGEASKIEEFLSKCMYKSGGYDDRDAFASLHADLLDYEAEQEASTTSNRLFYFAVPPNVFLDAARSIHETAVSPSGWTRIVVEKPFGHDYDSCKELSLGLAELFTEDQLYRIDHYLGKEMVQNLICLRFANEFLEPLWNRNHVQCVLITFKEDFGTQGRGGYFDKSGIIRDILQNHLTQVLSLVAMEPPVRVSGPGHSHYVRDAKVQLLECVPPVTVEDVVLGQYVGDGEREGYLDDPGVPADSQTPTFCSAVVKIQNRRWDGVPFILKAGKALDDRKAEIRVQFKPPPAGSYLFDGPAIPPNELVIRLQPKEAIYLKTNVKAPGLRSAPLQSELDLSYHLRYPDTYNPDAYTRLLLDILRGQQSTFVRDDELMASWKIWTPLLHAIDEGQAAPIPYRFGSRGPAEADELAKSVGFVYSGRYKWKNPAAKI</sequence>
<dbReference type="PROSITE" id="PS00069">
    <property type="entry name" value="G6P_DEHYDROGENASE"/>
    <property type="match status" value="1"/>
</dbReference>
<dbReference type="PANTHER" id="PTHR23429">
    <property type="entry name" value="GLUCOSE-6-PHOSPHATE 1-DEHYDROGENASE G6PD"/>
    <property type="match status" value="1"/>
</dbReference>
<dbReference type="Gene3D" id="3.40.50.720">
    <property type="entry name" value="NAD(P)-binding Rossmann-like Domain"/>
    <property type="match status" value="1"/>
</dbReference>
<comment type="function">
    <text evidence="7">Catalyzes the rate-limiting step of the oxidative pentose-phosphate pathway, which represents a route for the dissimilation of carbohydrates besides glycolysis.</text>
</comment>
<keyword evidence="12" id="KW-1185">Reference proteome</keyword>
<comment type="similarity">
    <text evidence="2 7">Belongs to the glucose-6-phosphate dehydrogenase family.</text>
</comment>